<proteinExistence type="predicted"/>
<evidence type="ECO:0000256" key="1">
    <source>
        <dbReference type="SAM" id="Phobius"/>
    </source>
</evidence>
<gene>
    <name evidence="2" type="ORF">EQF91_07325</name>
</gene>
<organism evidence="2 3">
    <name type="scientific">Helcococcus ovis</name>
    <dbReference type="NCBI Taxonomy" id="72026"/>
    <lineage>
        <taxon>Bacteria</taxon>
        <taxon>Bacillati</taxon>
        <taxon>Bacillota</taxon>
        <taxon>Tissierellia</taxon>
        <taxon>Tissierellales</taxon>
        <taxon>Peptoniphilaceae</taxon>
        <taxon>Helcococcus</taxon>
    </lineage>
</organism>
<dbReference type="PANTHER" id="PTHR35867:SF1">
    <property type="entry name" value="PROTEIN RSEC"/>
    <property type="match status" value="1"/>
</dbReference>
<keyword evidence="1" id="KW-0472">Membrane</keyword>
<feature type="transmembrane region" description="Helical" evidence="1">
    <location>
        <begin position="105"/>
        <end position="122"/>
    </location>
</feature>
<dbReference type="AlphaFoldDB" id="A0A4R9BZW1"/>
<keyword evidence="1" id="KW-1133">Transmembrane helix</keyword>
<protein>
    <recommendedName>
        <fullName evidence="4">Fis family transcriptional regulator</fullName>
    </recommendedName>
</protein>
<feature type="transmembrane region" description="Helical" evidence="1">
    <location>
        <begin position="77"/>
        <end position="93"/>
    </location>
</feature>
<sequence length="143" mass="15767">MNKVGVITKVDDDKAVVMMVSSKTCGDCSCSTLTKIHHAKSCEYGKKYLIVQNTINAKVGDPVNLEFKTTKMLKASLVLYILPLIIMVVGILISNKLQGKNPSDIISFISGITALVVSYAMLSSFDKKEDRENLIKLSKFRGY</sequence>
<dbReference type="InterPro" id="IPR026268">
    <property type="entry name" value="RseC"/>
</dbReference>
<evidence type="ECO:0000313" key="3">
    <source>
        <dbReference type="Proteomes" id="UP000297454"/>
    </source>
</evidence>
<dbReference type="PANTHER" id="PTHR35867">
    <property type="entry name" value="PROTEIN RSEC"/>
    <property type="match status" value="1"/>
</dbReference>
<evidence type="ECO:0000313" key="2">
    <source>
        <dbReference type="EMBL" id="TFF64686.1"/>
    </source>
</evidence>
<reference evidence="2 3" key="1">
    <citation type="submission" date="2019-01" db="EMBL/GenBank/DDBJ databases">
        <title>Draft Genome Sequences of Helcococcus ovis Strains Isolated from the Uterus and Vagina of Dairy Cows with Metritis.</title>
        <authorList>
            <person name="Cunha F."/>
            <person name="Jeon S.J."/>
            <person name="Kutzer P."/>
            <person name="Galvao K.N."/>
        </authorList>
    </citation>
    <scope>NUCLEOTIDE SEQUENCE [LARGE SCALE GENOMIC DNA]</scope>
    <source>
        <strain evidence="2 3">KG-37</strain>
    </source>
</reference>
<dbReference type="Pfam" id="PF04246">
    <property type="entry name" value="RseC_MucC"/>
    <property type="match status" value="1"/>
</dbReference>
<name>A0A4R9BZW1_9FIRM</name>
<dbReference type="PIRSF" id="PIRSF004923">
    <property type="entry name" value="RseC"/>
    <property type="match status" value="1"/>
</dbReference>
<keyword evidence="3" id="KW-1185">Reference proteome</keyword>
<keyword evidence="1" id="KW-0812">Transmembrane</keyword>
<comment type="caution">
    <text evidence="2">The sequence shown here is derived from an EMBL/GenBank/DDBJ whole genome shotgun (WGS) entry which is preliminary data.</text>
</comment>
<dbReference type="RefSeq" id="WP_134744336.1">
    <property type="nucleotide sequence ID" value="NZ_JBFNFK010000001.1"/>
</dbReference>
<dbReference type="InterPro" id="IPR007359">
    <property type="entry name" value="SigmaE_reg_RseC_MucC"/>
</dbReference>
<dbReference type="EMBL" id="SCFR01000031">
    <property type="protein sequence ID" value="TFF64686.1"/>
    <property type="molecule type" value="Genomic_DNA"/>
</dbReference>
<accession>A0A4R9BZW1</accession>
<evidence type="ECO:0008006" key="4">
    <source>
        <dbReference type="Google" id="ProtNLM"/>
    </source>
</evidence>
<dbReference type="Proteomes" id="UP000297454">
    <property type="component" value="Unassembled WGS sequence"/>
</dbReference>